<evidence type="ECO:0000313" key="7">
    <source>
        <dbReference type="EMBL" id="KAK7096992.1"/>
    </source>
</evidence>
<evidence type="ECO:0000256" key="5">
    <source>
        <dbReference type="SAM" id="Phobius"/>
    </source>
</evidence>
<organism evidence="7 8">
    <name type="scientific">Littorina saxatilis</name>
    <dbReference type="NCBI Taxonomy" id="31220"/>
    <lineage>
        <taxon>Eukaryota</taxon>
        <taxon>Metazoa</taxon>
        <taxon>Spiralia</taxon>
        <taxon>Lophotrochozoa</taxon>
        <taxon>Mollusca</taxon>
        <taxon>Gastropoda</taxon>
        <taxon>Caenogastropoda</taxon>
        <taxon>Littorinimorpha</taxon>
        <taxon>Littorinoidea</taxon>
        <taxon>Littorinidae</taxon>
        <taxon>Littorina</taxon>
    </lineage>
</organism>
<dbReference type="Pfam" id="PF04116">
    <property type="entry name" value="FA_hydroxylase"/>
    <property type="match status" value="1"/>
</dbReference>
<evidence type="ECO:0000256" key="3">
    <source>
        <dbReference type="ARBA" id="ARBA00022989"/>
    </source>
</evidence>
<sequence>MNELARCLSNLVVETMISMKEELWGHIYNAFGQDHHLLGVYGTLLQVWTVFWIPNLLLMVVDVTGRPTALLRYKVQPDKNRPVSKSKLWTAVRVAIFNQVVVSLPFTLGLYYTMEWRGCGFHPHQLPTFCSTLLQLAFFVVIEEIGFYYSHRLLHQPTLYRHVHKLHHEWTAPVGVVAIYAHPVEHVVANLLPAVTGPVLLGSHLAVLWLWMTIVIVNTTVHHSGYHFPLLTSPQFHDFHHLKFNCCYGVLGILDSLHGTDKPFKSSKASLRHRPLLSLRPISQLIPDADSTEKSQ</sequence>
<keyword evidence="3 5" id="KW-1133">Transmembrane helix</keyword>
<gene>
    <name evidence="7" type="ORF">V1264_004034</name>
</gene>
<comment type="caution">
    <text evidence="7">The sequence shown here is derived from an EMBL/GenBank/DDBJ whole genome shotgun (WGS) entry which is preliminary data.</text>
</comment>
<dbReference type="GO" id="GO:0005506">
    <property type="term" value="F:iron ion binding"/>
    <property type="evidence" value="ECO:0007669"/>
    <property type="project" value="InterPro"/>
</dbReference>
<feature type="transmembrane region" description="Helical" evidence="5">
    <location>
        <begin position="94"/>
        <end position="114"/>
    </location>
</feature>
<dbReference type="PANTHER" id="PTHR11863">
    <property type="entry name" value="STEROL DESATURASE"/>
    <property type="match status" value="1"/>
</dbReference>
<dbReference type="Proteomes" id="UP001374579">
    <property type="component" value="Unassembled WGS sequence"/>
</dbReference>
<evidence type="ECO:0000259" key="6">
    <source>
        <dbReference type="Pfam" id="PF04116"/>
    </source>
</evidence>
<dbReference type="GO" id="GO:0016020">
    <property type="term" value="C:membrane"/>
    <property type="evidence" value="ECO:0007669"/>
    <property type="project" value="UniProtKB-SubCell"/>
</dbReference>
<keyword evidence="2 5" id="KW-0812">Transmembrane</keyword>
<proteinExistence type="predicted"/>
<dbReference type="AlphaFoldDB" id="A0AAN9G6S0"/>
<evidence type="ECO:0000256" key="1">
    <source>
        <dbReference type="ARBA" id="ARBA00004370"/>
    </source>
</evidence>
<evidence type="ECO:0000313" key="8">
    <source>
        <dbReference type="Proteomes" id="UP001374579"/>
    </source>
</evidence>
<comment type="subcellular location">
    <subcellularLocation>
        <location evidence="1">Membrane</location>
    </subcellularLocation>
</comment>
<feature type="domain" description="Fatty acid hydroxylase" evidence="6">
    <location>
        <begin position="137"/>
        <end position="260"/>
    </location>
</feature>
<dbReference type="EMBL" id="JBAMIC010000013">
    <property type="protein sequence ID" value="KAK7096992.1"/>
    <property type="molecule type" value="Genomic_DNA"/>
</dbReference>
<keyword evidence="4 5" id="KW-0472">Membrane</keyword>
<reference evidence="7 8" key="1">
    <citation type="submission" date="2024-02" db="EMBL/GenBank/DDBJ databases">
        <title>Chromosome-scale genome assembly of the rough periwinkle Littorina saxatilis.</title>
        <authorList>
            <person name="De Jode A."/>
            <person name="Faria R."/>
            <person name="Formenti G."/>
            <person name="Sims Y."/>
            <person name="Smith T.P."/>
            <person name="Tracey A."/>
            <person name="Wood J.M.D."/>
            <person name="Zagrodzka Z.B."/>
            <person name="Johannesson K."/>
            <person name="Butlin R.K."/>
            <person name="Leder E.H."/>
        </authorList>
    </citation>
    <scope>NUCLEOTIDE SEQUENCE [LARGE SCALE GENOMIC DNA]</scope>
    <source>
        <strain evidence="7">Snail1</strain>
        <tissue evidence="7">Muscle</tissue>
    </source>
</reference>
<protein>
    <recommendedName>
        <fullName evidence="6">Fatty acid hydroxylase domain-containing protein</fullName>
    </recommendedName>
</protein>
<feature type="transmembrane region" description="Helical" evidence="5">
    <location>
        <begin position="126"/>
        <end position="149"/>
    </location>
</feature>
<accession>A0AAN9G6S0</accession>
<evidence type="ECO:0000256" key="4">
    <source>
        <dbReference type="ARBA" id="ARBA00023136"/>
    </source>
</evidence>
<feature type="transmembrane region" description="Helical" evidence="5">
    <location>
        <begin position="201"/>
        <end position="221"/>
    </location>
</feature>
<evidence type="ECO:0000256" key="2">
    <source>
        <dbReference type="ARBA" id="ARBA00022692"/>
    </source>
</evidence>
<name>A0AAN9G6S0_9CAEN</name>
<dbReference type="GO" id="GO:0008610">
    <property type="term" value="P:lipid biosynthetic process"/>
    <property type="evidence" value="ECO:0007669"/>
    <property type="project" value="InterPro"/>
</dbReference>
<dbReference type="GO" id="GO:0016491">
    <property type="term" value="F:oxidoreductase activity"/>
    <property type="evidence" value="ECO:0007669"/>
    <property type="project" value="InterPro"/>
</dbReference>
<dbReference type="InterPro" id="IPR050307">
    <property type="entry name" value="Sterol_Desaturase_Related"/>
</dbReference>
<dbReference type="InterPro" id="IPR006694">
    <property type="entry name" value="Fatty_acid_hydroxylase"/>
</dbReference>
<keyword evidence="8" id="KW-1185">Reference proteome</keyword>